<evidence type="ECO:0000256" key="3">
    <source>
        <dbReference type="SAM" id="SignalP"/>
    </source>
</evidence>
<dbReference type="Proteomes" id="UP001187471">
    <property type="component" value="Unassembled WGS sequence"/>
</dbReference>
<dbReference type="GO" id="GO:0009738">
    <property type="term" value="P:abscisic acid-activated signaling pathway"/>
    <property type="evidence" value="ECO:0007669"/>
    <property type="project" value="TreeGrafter"/>
</dbReference>
<sequence length="199" mass="22216">MSPLKVLMYGLFIFIHAVACKAEPHKLADQSQQAAIKVITSGKLSAEMEVKAPAREAWDIFGTLKLIDVVVPSIFKEIKVLKGDGGVGTILDLIFYPGAPFSSYEERIHKVDEREMSKEIDVYRGGFLDVGFNMFRIRWDVKPKSKTSCIAKVTLEFDVKEDSVANISYASIQPFIGMMKAVANYLAKNQKSLQHTPNI</sequence>
<evidence type="ECO:0000259" key="4">
    <source>
        <dbReference type="Pfam" id="PF00407"/>
    </source>
</evidence>
<feature type="chain" id="PRO_5041672899" description="Bet v I/Major latex protein domain-containing protein" evidence="3">
    <location>
        <begin position="23"/>
        <end position="199"/>
    </location>
</feature>
<dbReference type="CDD" id="cd07816">
    <property type="entry name" value="Bet_v1-like"/>
    <property type="match status" value="1"/>
</dbReference>
<dbReference type="GO" id="GO:0004864">
    <property type="term" value="F:protein phosphatase inhibitor activity"/>
    <property type="evidence" value="ECO:0007669"/>
    <property type="project" value="TreeGrafter"/>
</dbReference>
<feature type="signal peptide" evidence="3">
    <location>
        <begin position="1"/>
        <end position="22"/>
    </location>
</feature>
<evidence type="ECO:0000256" key="1">
    <source>
        <dbReference type="ARBA" id="ARBA00009744"/>
    </source>
</evidence>
<dbReference type="InterPro" id="IPR000916">
    <property type="entry name" value="Bet_v_I/MLP"/>
</dbReference>
<proteinExistence type="inferred from homology"/>
<keyword evidence="2" id="KW-0017">Alkaloid metabolism</keyword>
<gene>
    <name evidence="5" type="ORF">RJ640_028475</name>
</gene>
<evidence type="ECO:0000313" key="5">
    <source>
        <dbReference type="EMBL" id="KAK2971437.1"/>
    </source>
</evidence>
<dbReference type="GO" id="GO:0009820">
    <property type="term" value="P:alkaloid metabolic process"/>
    <property type="evidence" value="ECO:0007669"/>
    <property type="project" value="UniProtKB-KW"/>
</dbReference>
<keyword evidence="6" id="KW-1185">Reference proteome</keyword>
<dbReference type="GO" id="GO:0005737">
    <property type="term" value="C:cytoplasm"/>
    <property type="evidence" value="ECO:0007669"/>
    <property type="project" value="TreeGrafter"/>
</dbReference>
<reference evidence="5" key="1">
    <citation type="submission" date="2022-12" db="EMBL/GenBank/DDBJ databases">
        <title>Draft genome assemblies for two species of Escallonia (Escalloniales).</title>
        <authorList>
            <person name="Chanderbali A."/>
            <person name="Dervinis C."/>
            <person name="Anghel I."/>
            <person name="Soltis D."/>
            <person name="Soltis P."/>
            <person name="Zapata F."/>
        </authorList>
    </citation>
    <scope>NUCLEOTIDE SEQUENCE</scope>
    <source>
        <strain evidence="5">UCBG92.1500</strain>
        <tissue evidence="5">Leaf</tissue>
    </source>
</reference>
<organism evidence="5 6">
    <name type="scientific">Escallonia rubra</name>
    <dbReference type="NCBI Taxonomy" id="112253"/>
    <lineage>
        <taxon>Eukaryota</taxon>
        <taxon>Viridiplantae</taxon>
        <taxon>Streptophyta</taxon>
        <taxon>Embryophyta</taxon>
        <taxon>Tracheophyta</taxon>
        <taxon>Spermatophyta</taxon>
        <taxon>Magnoliopsida</taxon>
        <taxon>eudicotyledons</taxon>
        <taxon>Gunneridae</taxon>
        <taxon>Pentapetalae</taxon>
        <taxon>asterids</taxon>
        <taxon>campanulids</taxon>
        <taxon>Escalloniales</taxon>
        <taxon>Escalloniaceae</taxon>
        <taxon>Escallonia</taxon>
    </lineage>
</organism>
<comment type="caution">
    <text evidence="5">The sequence shown here is derived from an EMBL/GenBank/DDBJ whole genome shotgun (WGS) entry which is preliminary data.</text>
</comment>
<dbReference type="EMBL" id="JAVXUO010002583">
    <property type="protein sequence ID" value="KAK2971437.1"/>
    <property type="molecule type" value="Genomic_DNA"/>
</dbReference>
<name>A0AA88QKU1_9ASTE</name>
<dbReference type="GO" id="GO:0005634">
    <property type="term" value="C:nucleus"/>
    <property type="evidence" value="ECO:0007669"/>
    <property type="project" value="TreeGrafter"/>
</dbReference>
<keyword evidence="3" id="KW-0732">Signal</keyword>
<dbReference type="Pfam" id="PF00407">
    <property type="entry name" value="Bet_v_1"/>
    <property type="match status" value="1"/>
</dbReference>
<dbReference type="AlphaFoldDB" id="A0AA88QKU1"/>
<dbReference type="Gene3D" id="3.30.530.20">
    <property type="match status" value="1"/>
</dbReference>
<dbReference type="GO" id="GO:0010427">
    <property type="term" value="F:abscisic acid binding"/>
    <property type="evidence" value="ECO:0007669"/>
    <property type="project" value="TreeGrafter"/>
</dbReference>
<dbReference type="InterPro" id="IPR023393">
    <property type="entry name" value="START-like_dom_sf"/>
</dbReference>
<dbReference type="GO" id="GO:0038023">
    <property type="term" value="F:signaling receptor activity"/>
    <property type="evidence" value="ECO:0007669"/>
    <property type="project" value="TreeGrafter"/>
</dbReference>
<dbReference type="PANTHER" id="PTHR31213">
    <property type="entry name" value="OS08G0374000 PROTEIN-RELATED"/>
    <property type="match status" value="1"/>
</dbReference>
<accession>A0AA88QKU1</accession>
<protein>
    <recommendedName>
        <fullName evidence="4">Bet v I/Major latex protein domain-containing protein</fullName>
    </recommendedName>
</protein>
<dbReference type="SUPFAM" id="SSF55961">
    <property type="entry name" value="Bet v1-like"/>
    <property type="match status" value="1"/>
</dbReference>
<comment type="similarity">
    <text evidence="1">Belongs to the BetVI family.</text>
</comment>
<evidence type="ECO:0000313" key="6">
    <source>
        <dbReference type="Proteomes" id="UP001187471"/>
    </source>
</evidence>
<feature type="domain" description="Bet v I/Major latex protein" evidence="4">
    <location>
        <begin position="40"/>
        <end position="188"/>
    </location>
</feature>
<dbReference type="InterPro" id="IPR050279">
    <property type="entry name" value="Plant_def-hormone_signal"/>
</dbReference>
<dbReference type="GO" id="GO:0006952">
    <property type="term" value="P:defense response"/>
    <property type="evidence" value="ECO:0007669"/>
    <property type="project" value="InterPro"/>
</dbReference>
<evidence type="ECO:0000256" key="2">
    <source>
        <dbReference type="ARBA" id="ARBA00022589"/>
    </source>
</evidence>
<dbReference type="PANTHER" id="PTHR31213:SF19">
    <property type="entry name" value="BET V I_MAJOR LATEX PROTEIN DOMAIN-CONTAINING PROTEIN"/>
    <property type="match status" value="1"/>
</dbReference>